<dbReference type="EMBL" id="CAJHUC010002278">
    <property type="protein sequence ID" value="CAD7703522.1"/>
    <property type="molecule type" value="Genomic_DNA"/>
</dbReference>
<reference evidence="4" key="1">
    <citation type="submission" date="2020-12" db="EMBL/GenBank/DDBJ databases">
        <authorList>
            <person name="Iha C."/>
        </authorList>
    </citation>
    <scope>NUCLEOTIDE SEQUENCE</scope>
</reference>
<evidence type="ECO:0000256" key="2">
    <source>
        <dbReference type="SAM" id="MobiDB-lite"/>
    </source>
</evidence>
<dbReference type="InterPro" id="IPR036871">
    <property type="entry name" value="PX_dom_sf"/>
</dbReference>
<evidence type="ECO:0000313" key="4">
    <source>
        <dbReference type="EMBL" id="CAD7703522.1"/>
    </source>
</evidence>
<dbReference type="InterPro" id="IPR044279">
    <property type="entry name" value="SNX2A/B"/>
</dbReference>
<keyword evidence="5" id="KW-1185">Reference proteome</keyword>
<dbReference type="InterPro" id="IPR001683">
    <property type="entry name" value="PX_dom"/>
</dbReference>
<dbReference type="AlphaFoldDB" id="A0A8S1JBB5"/>
<evidence type="ECO:0000256" key="1">
    <source>
        <dbReference type="SAM" id="Coils"/>
    </source>
</evidence>
<dbReference type="CDD" id="cd07596">
    <property type="entry name" value="BAR_SNX"/>
    <property type="match status" value="1"/>
</dbReference>
<dbReference type="Gene3D" id="1.20.1270.60">
    <property type="entry name" value="Arfaptin homology (AH) domain/BAR domain"/>
    <property type="match status" value="1"/>
</dbReference>
<proteinExistence type="predicted"/>
<dbReference type="SUPFAM" id="SSF64268">
    <property type="entry name" value="PX domain"/>
    <property type="match status" value="1"/>
</dbReference>
<dbReference type="Proteomes" id="UP000708148">
    <property type="component" value="Unassembled WGS sequence"/>
</dbReference>
<evidence type="ECO:0000259" key="3">
    <source>
        <dbReference type="PROSITE" id="PS50195"/>
    </source>
</evidence>
<dbReference type="PROSITE" id="PS50195">
    <property type="entry name" value="PX"/>
    <property type="match status" value="1"/>
</dbReference>
<dbReference type="GO" id="GO:0005768">
    <property type="term" value="C:endosome"/>
    <property type="evidence" value="ECO:0007669"/>
    <property type="project" value="UniProtKB-ARBA"/>
</dbReference>
<dbReference type="GO" id="GO:0035091">
    <property type="term" value="F:phosphatidylinositol binding"/>
    <property type="evidence" value="ECO:0007669"/>
    <property type="project" value="InterPro"/>
</dbReference>
<dbReference type="SMART" id="SM00312">
    <property type="entry name" value="PX"/>
    <property type="match status" value="1"/>
</dbReference>
<protein>
    <recommendedName>
        <fullName evidence="3">PX domain-containing protein</fullName>
    </recommendedName>
</protein>
<dbReference type="OrthoDB" id="271164at2759"/>
<gene>
    <name evidence="4" type="ORF">OSTQU699_LOCUS8879</name>
</gene>
<dbReference type="InterPro" id="IPR027267">
    <property type="entry name" value="AH/BAR_dom_sf"/>
</dbReference>
<feature type="domain" description="PX" evidence="3">
    <location>
        <begin position="1"/>
        <end position="102"/>
    </location>
</feature>
<feature type="coiled-coil region" evidence="1">
    <location>
        <begin position="303"/>
        <end position="364"/>
    </location>
</feature>
<sequence length="437" mass="49871">GYMQYKVVTKSTLSSYQNPEPVVLRRFREFVALDQLLKAKFRGYFIPPRPEKNAVEGQRMKDSFIEERRAALEKYLSRLVSHPEIGPSEEMRLFLETDADLATNIHWLMVQPPQQSFLEGAARLPKQLFGKEGVPQPTEVMQPAKKSADIMRMMREGMQGFKNELYTLVDMPDDEKELRCQTKLMEMMWDQLSDSSRVAERLVKKFERMGAVYGDLGLSFIKLSKYEEIEGSERARFTDTVSCARALSGDTKQCGIALVRLARLARKVTNKMAQDLGELHDYMYFMPSVHRALTSREQAMLTLQTLQSQKVAKEKAVKEMETSDKPLAGERAKIRRLEMFKAEIAGLENSAMAAKAEYEKIKAVNFQEMERFRAQKAADFTEMLRSLACVQAAYAERSAEVWVSVARELGATEQQVGETRGGMPNRSIRCETGMMGR</sequence>
<organism evidence="4 5">
    <name type="scientific">Ostreobium quekettii</name>
    <dbReference type="NCBI Taxonomy" id="121088"/>
    <lineage>
        <taxon>Eukaryota</taxon>
        <taxon>Viridiplantae</taxon>
        <taxon>Chlorophyta</taxon>
        <taxon>core chlorophytes</taxon>
        <taxon>Ulvophyceae</taxon>
        <taxon>TCBD clade</taxon>
        <taxon>Bryopsidales</taxon>
        <taxon>Ostreobineae</taxon>
        <taxon>Ostreobiaceae</taxon>
        <taxon>Ostreobium</taxon>
    </lineage>
</organism>
<feature type="non-terminal residue" evidence="4">
    <location>
        <position position="437"/>
    </location>
</feature>
<feature type="region of interest" description="Disordered" evidence="2">
    <location>
        <begin position="417"/>
        <end position="437"/>
    </location>
</feature>
<dbReference type="Gene3D" id="3.30.1520.10">
    <property type="entry name" value="Phox-like domain"/>
    <property type="match status" value="1"/>
</dbReference>
<dbReference type="Pfam" id="PF00787">
    <property type="entry name" value="PX"/>
    <property type="match status" value="1"/>
</dbReference>
<dbReference type="PANTHER" id="PTHR46757:SF2">
    <property type="entry name" value="OS05G0346100 PROTEIN"/>
    <property type="match status" value="1"/>
</dbReference>
<evidence type="ECO:0000313" key="5">
    <source>
        <dbReference type="Proteomes" id="UP000708148"/>
    </source>
</evidence>
<comment type="caution">
    <text evidence="4">The sequence shown here is derived from an EMBL/GenBank/DDBJ whole genome shotgun (WGS) entry which is preliminary data.</text>
</comment>
<keyword evidence="1" id="KW-0175">Coiled coil</keyword>
<dbReference type="PANTHER" id="PTHR46757">
    <property type="entry name" value="SORTING NEXIN-RELATED"/>
    <property type="match status" value="1"/>
</dbReference>
<accession>A0A8S1JBB5</accession>
<name>A0A8S1JBB5_9CHLO</name>